<gene>
    <name evidence="2" type="ORF">A2755_02145</name>
</gene>
<dbReference type="STRING" id="1802555.A2755_02145"/>
<evidence type="ECO:0000259" key="1">
    <source>
        <dbReference type="Pfam" id="PF13274"/>
    </source>
</evidence>
<proteinExistence type="predicted"/>
<name>A0A1F8DTM7_9BACT</name>
<dbReference type="AlphaFoldDB" id="A0A1F8DTM7"/>
<evidence type="ECO:0000313" key="3">
    <source>
        <dbReference type="Proteomes" id="UP000177029"/>
    </source>
</evidence>
<dbReference type="EMBL" id="MGIP01000011">
    <property type="protein sequence ID" value="OGM91185.1"/>
    <property type="molecule type" value="Genomic_DNA"/>
</dbReference>
<protein>
    <recommendedName>
        <fullName evidence="1">Antitoxin SocA-like Panacea domain-containing protein</fullName>
    </recommendedName>
</protein>
<accession>A0A1F8DTM7</accession>
<comment type="caution">
    <text evidence="2">The sequence shown here is derived from an EMBL/GenBank/DDBJ whole genome shotgun (WGS) entry which is preliminary data.</text>
</comment>
<dbReference type="Proteomes" id="UP000177029">
    <property type="component" value="Unassembled WGS sequence"/>
</dbReference>
<evidence type="ECO:0000313" key="2">
    <source>
        <dbReference type="EMBL" id="OGM91185.1"/>
    </source>
</evidence>
<sequence length="186" mass="21563">MQYQKDKFINAALYFAKHTNPRKLGITKLVKLLFYADFLHYEKYGRPIIGDVYFHLPEGPVPTISYDLFKKTFFQKDGKTGLEEFMKVSPEQIGGGKKFHKIEPLKEYNRDVFSESDLEIMTEVSAKFYESTGTGLAEKTHEIPFVKNTPKVFPIEYTDAIEDEADKKYLSELQEEDDEVEGTINH</sequence>
<organism evidence="2 3">
    <name type="scientific">Candidatus Wolfebacteria bacterium RIFCSPHIGHO2_01_FULL_48_22</name>
    <dbReference type="NCBI Taxonomy" id="1802555"/>
    <lineage>
        <taxon>Bacteria</taxon>
        <taxon>Candidatus Wolfeibacteriota</taxon>
    </lineage>
</organism>
<dbReference type="Pfam" id="PF13274">
    <property type="entry name" value="SocA_Panacea"/>
    <property type="match status" value="1"/>
</dbReference>
<reference evidence="2 3" key="1">
    <citation type="journal article" date="2016" name="Nat. Commun.">
        <title>Thousands of microbial genomes shed light on interconnected biogeochemical processes in an aquifer system.</title>
        <authorList>
            <person name="Anantharaman K."/>
            <person name="Brown C.T."/>
            <person name="Hug L.A."/>
            <person name="Sharon I."/>
            <person name="Castelle C.J."/>
            <person name="Probst A.J."/>
            <person name="Thomas B.C."/>
            <person name="Singh A."/>
            <person name="Wilkins M.J."/>
            <person name="Karaoz U."/>
            <person name="Brodie E.L."/>
            <person name="Williams K.H."/>
            <person name="Hubbard S.S."/>
            <person name="Banfield J.F."/>
        </authorList>
    </citation>
    <scope>NUCLEOTIDE SEQUENCE [LARGE SCALE GENOMIC DNA]</scope>
</reference>
<dbReference type="InterPro" id="IPR025272">
    <property type="entry name" value="SocA_Panacea"/>
</dbReference>
<feature type="domain" description="Antitoxin SocA-like Panacea" evidence="1">
    <location>
        <begin position="29"/>
        <end position="142"/>
    </location>
</feature>